<comment type="catalytic activity">
    <reaction evidence="12 13">
        <text>L-histidinol + 2 NAD(+) + H2O = L-histidine + 2 NADH + 3 H(+)</text>
        <dbReference type="Rhea" id="RHEA:20641"/>
        <dbReference type="ChEBI" id="CHEBI:15377"/>
        <dbReference type="ChEBI" id="CHEBI:15378"/>
        <dbReference type="ChEBI" id="CHEBI:57540"/>
        <dbReference type="ChEBI" id="CHEBI:57595"/>
        <dbReference type="ChEBI" id="CHEBI:57699"/>
        <dbReference type="ChEBI" id="CHEBI:57945"/>
        <dbReference type="EC" id="1.1.1.23"/>
    </reaction>
</comment>
<comment type="cofactor">
    <cofactor evidence="13 18">
        <name>Zn(2+)</name>
        <dbReference type="ChEBI" id="CHEBI:29105"/>
    </cofactor>
    <text evidence="13 18">Binds 1 zinc ion per subunit.</text>
</comment>
<dbReference type="HAMAP" id="MF_01024">
    <property type="entry name" value="HisD"/>
    <property type="match status" value="1"/>
</dbReference>
<feature type="binding site" evidence="13 17">
    <location>
        <position position="361"/>
    </location>
    <ligand>
        <name>substrate</name>
    </ligand>
</feature>
<dbReference type="UniPathway" id="UPA00031">
    <property type="reaction ID" value="UER00014"/>
</dbReference>
<evidence type="ECO:0000256" key="11">
    <source>
        <dbReference type="ARBA" id="ARBA00023102"/>
    </source>
</evidence>
<feature type="active site" description="Proton acceptor" evidence="13 15">
    <location>
        <position position="327"/>
    </location>
</feature>
<accession>A0A1X6ZP28</accession>
<evidence type="ECO:0000256" key="2">
    <source>
        <dbReference type="ARBA" id="ARBA00004940"/>
    </source>
</evidence>
<dbReference type="Gene3D" id="3.40.50.1980">
    <property type="entry name" value="Nitrogenase molybdenum iron protein domain"/>
    <property type="match status" value="2"/>
</dbReference>
<feature type="binding site" evidence="13 17">
    <location>
        <position position="237"/>
    </location>
    <ligand>
        <name>substrate</name>
    </ligand>
</feature>
<dbReference type="FunFam" id="3.40.50.1980:FF:000010">
    <property type="entry name" value="Histidinol dehydrogenase"/>
    <property type="match status" value="1"/>
</dbReference>
<evidence type="ECO:0000256" key="3">
    <source>
        <dbReference type="ARBA" id="ARBA00010178"/>
    </source>
</evidence>
<feature type="binding site" evidence="13 17">
    <location>
        <position position="328"/>
    </location>
    <ligand>
        <name>substrate</name>
    </ligand>
</feature>
<evidence type="ECO:0000256" key="16">
    <source>
        <dbReference type="PIRSR" id="PIRSR000099-2"/>
    </source>
</evidence>
<feature type="binding site" evidence="13 17">
    <location>
        <position position="420"/>
    </location>
    <ligand>
        <name>substrate</name>
    </ligand>
</feature>
<feature type="active site" description="Proton acceptor" evidence="13 15">
    <location>
        <position position="328"/>
    </location>
</feature>
<keyword evidence="9 13" id="KW-0560">Oxidoreductase</keyword>
<gene>
    <name evidence="13 20" type="primary">hisD</name>
    <name evidence="20" type="ORF">ROH8110_03117</name>
</gene>
<dbReference type="InterPro" id="IPR001692">
    <property type="entry name" value="Histidinol_DH_CS"/>
</dbReference>
<evidence type="ECO:0000256" key="19">
    <source>
        <dbReference type="RuleBase" id="RU004175"/>
    </source>
</evidence>
<dbReference type="GO" id="GO:0008270">
    <property type="term" value="F:zinc ion binding"/>
    <property type="evidence" value="ECO:0007669"/>
    <property type="project" value="UniProtKB-UniRule"/>
</dbReference>
<evidence type="ECO:0000256" key="4">
    <source>
        <dbReference type="ARBA" id="ARBA00012965"/>
    </source>
</evidence>
<feature type="binding site" evidence="13 18">
    <location>
        <position position="262"/>
    </location>
    <ligand>
        <name>Zn(2+)</name>
        <dbReference type="ChEBI" id="CHEBI:29105"/>
    </ligand>
</feature>
<feature type="binding site" evidence="13 18">
    <location>
        <position position="361"/>
    </location>
    <ligand>
        <name>Zn(2+)</name>
        <dbReference type="ChEBI" id="CHEBI:29105"/>
    </ligand>
</feature>
<dbReference type="FunFam" id="3.40.50.1980:FF:000026">
    <property type="entry name" value="Histidinol dehydrogenase"/>
    <property type="match status" value="1"/>
</dbReference>
<evidence type="ECO:0000256" key="7">
    <source>
        <dbReference type="ARBA" id="ARBA00022723"/>
    </source>
</evidence>
<keyword evidence="7 13" id="KW-0479">Metal-binding</keyword>
<dbReference type="Gene3D" id="1.20.5.1300">
    <property type="match status" value="1"/>
</dbReference>
<dbReference type="CDD" id="cd06572">
    <property type="entry name" value="Histidinol_dh"/>
    <property type="match status" value="1"/>
</dbReference>
<dbReference type="PROSITE" id="PS00611">
    <property type="entry name" value="HISOL_DEHYDROGENASE"/>
    <property type="match status" value="1"/>
</dbReference>
<dbReference type="InterPro" id="IPR016161">
    <property type="entry name" value="Ald_DH/histidinol_DH"/>
</dbReference>
<evidence type="ECO:0000256" key="12">
    <source>
        <dbReference type="ARBA" id="ARBA00049489"/>
    </source>
</evidence>
<evidence type="ECO:0000256" key="10">
    <source>
        <dbReference type="ARBA" id="ARBA00023027"/>
    </source>
</evidence>
<evidence type="ECO:0000256" key="18">
    <source>
        <dbReference type="PIRSR" id="PIRSR000099-4"/>
    </source>
</evidence>
<evidence type="ECO:0000313" key="20">
    <source>
        <dbReference type="EMBL" id="SLN56864.1"/>
    </source>
</evidence>
<evidence type="ECO:0000256" key="9">
    <source>
        <dbReference type="ARBA" id="ARBA00023002"/>
    </source>
</evidence>
<dbReference type="PANTHER" id="PTHR21256:SF2">
    <property type="entry name" value="HISTIDINE BIOSYNTHESIS TRIFUNCTIONAL PROTEIN"/>
    <property type="match status" value="1"/>
</dbReference>
<dbReference type="GO" id="GO:0005829">
    <property type="term" value="C:cytosol"/>
    <property type="evidence" value="ECO:0007669"/>
    <property type="project" value="TreeGrafter"/>
</dbReference>
<keyword evidence="8 13" id="KW-0862">Zinc</keyword>
<proteinExistence type="inferred from homology"/>
<feature type="binding site" evidence="13 17">
    <location>
        <position position="262"/>
    </location>
    <ligand>
        <name>substrate</name>
    </ligand>
</feature>
<keyword evidence="10 13" id="KW-0520">NAD</keyword>
<dbReference type="InterPro" id="IPR022695">
    <property type="entry name" value="Histidinol_DH_monofunct"/>
</dbReference>
<evidence type="ECO:0000256" key="15">
    <source>
        <dbReference type="PIRSR" id="PIRSR000099-1"/>
    </source>
</evidence>
<comment type="similarity">
    <text evidence="3 13 14 19">Belongs to the histidinol dehydrogenase family.</text>
</comment>
<dbReference type="Pfam" id="PF00815">
    <property type="entry name" value="Histidinol_dh"/>
    <property type="match status" value="1"/>
</dbReference>
<dbReference type="SUPFAM" id="SSF53720">
    <property type="entry name" value="ALDH-like"/>
    <property type="match status" value="1"/>
</dbReference>
<comment type="function">
    <text evidence="1 13">Catalyzes the sequential NAD-dependent oxidations of L-histidinol to L-histidinaldehyde and then to L-histidine.</text>
</comment>
<sequence length="434" mass="46111">MPVYLDAAGADFKTQFTALLGAKREDSPDVDATVAAIIADVRARGDAAVLELTARFDRLDLTPETMRFSTAEIDALIGEVSAHEREALQIAADRIRAYHERQIPEDASWTDEAGATLGWRWTPVGAAGLYVPGGLASYPSSVLMNAIPAKVAGVERLAITVPTPDGQANPLVLLAARLAGVDEIYRIGGAQAIAALAYGTQSVAPVDKITGPGNAYVAAAKRRVFGRVGIDMIAGPSEILVIADRDNNPDWIALDMLSQAEHDESAQSILITDDPAMAKAVEAAIDRYLHTLERREIAGASWRDFGAIITVPDMDRAAELANCIAPEHLELCVADAEMLADKIKHAGAIFMGAWTPEAIGDYVGGPNHVLPTARSARFSSGLSVLDFLKRTTMARMTPAALRAIGPAAETLATSESLEAHGLSVTARLNHLNEH</sequence>
<feature type="binding site" evidence="13 16">
    <location>
        <position position="191"/>
    </location>
    <ligand>
        <name>NAD(+)</name>
        <dbReference type="ChEBI" id="CHEBI:57540"/>
    </ligand>
</feature>
<evidence type="ECO:0000256" key="1">
    <source>
        <dbReference type="ARBA" id="ARBA00003850"/>
    </source>
</evidence>
<keyword evidence="11 13" id="KW-0368">Histidine biosynthesis</keyword>
<evidence type="ECO:0000256" key="6">
    <source>
        <dbReference type="ARBA" id="ARBA00022605"/>
    </source>
</evidence>
<dbReference type="GO" id="GO:0004399">
    <property type="term" value="F:histidinol dehydrogenase activity"/>
    <property type="evidence" value="ECO:0007669"/>
    <property type="project" value="UniProtKB-UniRule"/>
</dbReference>
<dbReference type="AlphaFoldDB" id="A0A1X6ZP28"/>
<dbReference type="PANTHER" id="PTHR21256">
    <property type="entry name" value="HISTIDINOL DEHYDROGENASE HDH"/>
    <property type="match status" value="1"/>
</dbReference>
<dbReference type="InterPro" id="IPR012131">
    <property type="entry name" value="Hstdl_DH"/>
</dbReference>
<feature type="binding site" evidence="13 17">
    <location>
        <position position="259"/>
    </location>
    <ligand>
        <name>substrate</name>
    </ligand>
</feature>
<feature type="binding site" evidence="13 18">
    <location>
        <position position="259"/>
    </location>
    <ligand>
        <name>Zn(2+)</name>
        <dbReference type="ChEBI" id="CHEBI:29105"/>
    </ligand>
</feature>
<evidence type="ECO:0000256" key="13">
    <source>
        <dbReference type="HAMAP-Rule" id="MF_01024"/>
    </source>
</evidence>
<feature type="binding site" evidence="13 17">
    <location>
        <position position="415"/>
    </location>
    <ligand>
        <name>substrate</name>
    </ligand>
</feature>
<feature type="binding site" evidence="13 16">
    <location>
        <position position="214"/>
    </location>
    <ligand>
        <name>NAD(+)</name>
        <dbReference type="ChEBI" id="CHEBI:57540"/>
    </ligand>
</feature>
<dbReference type="Proteomes" id="UP000193207">
    <property type="component" value="Unassembled WGS sequence"/>
</dbReference>
<name>A0A1X6ZP28_9RHOB</name>
<dbReference type="EC" id="1.1.1.23" evidence="4 13"/>
<evidence type="ECO:0000256" key="5">
    <source>
        <dbReference type="ARBA" id="ARBA00016531"/>
    </source>
</evidence>
<feature type="binding site" evidence="13 16">
    <location>
        <position position="130"/>
    </location>
    <ligand>
        <name>NAD(+)</name>
        <dbReference type="ChEBI" id="CHEBI:57540"/>
    </ligand>
</feature>
<dbReference type="GO" id="GO:0051287">
    <property type="term" value="F:NAD binding"/>
    <property type="evidence" value="ECO:0007669"/>
    <property type="project" value="InterPro"/>
</dbReference>
<dbReference type="RefSeq" id="WP_085818665.1">
    <property type="nucleotide sequence ID" value="NZ_FWFU01000004.1"/>
</dbReference>
<evidence type="ECO:0000313" key="21">
    <source>
        <dbReference type="Proteomes" id="UP000193207"/>
    </source>
</evidence>
<dbReference type="EMBL" id="FWFU01000004">
    <property type="protein sequence ID" value="SLN56864.1"/>
    <property type="molecule type" value="Genomic_DNA"/>
</dbReference>
<dbReference type="NCBIfam" id="TIGR00069">
    <property type="entry name" value="hisD"/>
    <property type="match status" value="1"/>
</dbReference>
<dbReference type="PRINTS" id="PR00083">
    <property type="entry name" value="HOLDHDRGNASE"/>
</dbReference>
<keyword evidence="21" id="KW-1185">Reference proteome</keyword>
<evidence type="ECO:0000256" key="17">
    <source>
        <dbReference type="PIRSR" id="PIRSR000099-3"/>
    </source>
</evidence>
<feature type="binding site" evidence="13 18">
    <location>
        <position position="420"/>
    </location>
    <ligand>
        <name>Zn(2+)</name>
        <dbReference type="ChEBI" id="CHEBI:29105"/>
    </ligand>
</feature>
<evidence type="ECO:0000256" key="8">
    <source>
        <dbReference type="ARBA" id="ARBA00022833"/>
    </source>
</evidence>
<reference evidence="20 21" key="1">
    <citation type="submission" date="2017-03" db="EMBL/GenBank/DDBJ databases">
        <authorList>
            <person name="Afonso C.L."/>
            <person name="Miller P.J."/>
            <person name="Scott M.A."/>
            <person name="Spackman E."/>
            <person name="Goraichik I."/>
            <person name="Dimitrov K.M."/>
            <person name="Suarez D.L."/>
            <person name="Swayne D.E."/>
        </authorList>
    </citation>
    <scope>NUCLEOTIDE SEQUENCE [LARGE SCALE GENOMIC DNA]</scope>
    <source>
        <strain evidence="20 21">CECT 8110</strain>
    </source>
</reference>
<protein>
    <recommendedName>
        <fullName evidence="5 13">Histidinol dehydrogenase</fullName>
        <shortName evidence="13">HDH</shortName>
        <ecNumber evidence="4 13">1.1.1.23</ecNumber>
    </recommendedName>
</protein>
<dbReference type="GO" id="GO:0000105">
    <property type="term" value="P:L-histidine biosynthetic process"/>
    <property type="evidence" value="ECO:0007669"/>
    <property type="project" value="UniProtKB-UniRule"/>
</dbReference>
<comment type="pathway">
    <text evidence="2 13">Amino-acid biosynthesis; L-histidine biosynthesis; L-histidine from 5-phospho-alpha-D-ribose 1-diphosphate: step 9/9.</text>
</comment>
<dbReference type="OrthoDB" id="9805269at2"/>
<evidence type="ECO:0000256" key="14">
    <source>
        <dbReference type="PIRNR" id="PIRNR000099"/>
    </source>
</evidence>
<dbReference type="PIRSF" id="PIRSF000099">
    <property type="entry name" value="Histidinol_dh"/>
    <property type="match status" value="1"/>
</dbReference>
<organism evidence="20 21">
    <name type="scientific">Roseovarius halotolerans</name>
    <dbReference type="NCBI Taxonomy" id="505353"/>
    <lineage>
        <taxon>Bacteria</taxon>
        <taxon>Pseudomonadati</taxon>
        <taxon>Pseudomonadota</taxon>
        <taxon>Alphaproteobacteria</taxon>
        <taxon>Rhodobacterales</taxon>
        <taxon>Roseobacteraceae</taxon>
        <taxon>Roseovarius</taxon>
    </lineage>
</organism>
<keyword evidence="6 13" id="KW-0028">Amino-acid biosynthesis</keyword>